<comment type="pathway">
    <text evidence="2">Porphyrin-containing compound metabolism; protoporphyrin-IX biosynthesis; 5-aminolevulinate from L-glutamyl-tRNA(Glu): step 2/2.</text>
</comment>
<dbReference type="Gene3D" id="3.40.640.10">
    <property type="entry name" value="Type I PLP-dependent aspartate aminotransferase-like (Major domain)"/>
    <property type="match status" value="1"/>
</dbReference>
<keyword evidence="6 7" id="KW-0627">Porphyrin biosynthesis</keyword>
<dbReference type="Gene3D" id="3.90.1150.10">
    <property type="entry name" value="Aspartate Aminotransferase, domain 1"/>
    <property type="match status" value="1"/>
</dbReference>
<evidence type="ECO:0000313" key="8">
    <source>
        <dbReference type="EMBL" id="AXA33794.1"/>
    </source>
</evidence>
<keyword evidence="5 7" id="KW-0413">Isomerase</keyword>
<comment type="similarity">
    <text evidence="3 7">Belongs to the class-III pyridoxal-phosphate-dependent aminotransferase family. HemL subfamily.</text>
</comment>
<comment type="catalytic activity">
    <reaction evidence="7">
        <text>(S)-4-amino-5-oxopentanoate = 5-aminolevulinate</text>
        <dbReference type="Rhea" id="RHEA:14265"/>
        <dbReference type="ChEBI" id="CHEBI:57501"/>
        <dbReference type="ChEBI" id="CHEBI:356416"/>
        <dbReference type="EC" id="5.4.3.8"/>
    </reaction>
</comment>
<dbReference type="GO" id="GO:0006782">
    <property type="term" value="P:protoporphyrinogen IX biosynthetic process"/>
    <property type="evidence" value="ECO:0007669"/>
    <property type="project" value="UniProtKB-UniRule"/>
</dbReference>
<dbReference type="InterPro" id="IPR004639">
    <property type="entry name" value="4pyrrol_synth_GluAld_NH2Trfase"/>
</dbReference>
<feature type="modified residue" description="N6-(pyridoxal phosphate)lysine" evidence="7">
    <location>
        <position position="269"/>
    </location>
</feature>
<dbReference type="FunFam" id="3.40.640.10:FF:000021">
    <property type="entry name" value="Glutamate-1-semialdehyde 2,1-aminomutase"/>
    <property type="match status" value="1"/>
</dbReference>
<comment type="subcellular location">
    <subcellularLocation>
        <location evidence="7">Cytoplasm</location>
    </subcellularLocation>
</comment>
<evidence type="ECO:0000313" key="10">
    <source>
        <dbReference type="Proteomes" id="UP000251120"/>
    </source>
</evidence>
<evidence type="ECO:0000313" key="9">
    <source>
        <dbReference type="EMBL" id="QIW12029.1"/>
    </source>
</evidence>
<dbReference type="InterPro" id="IPR015422">
    <property type="entry name" value="PyrdxlP-dep_Trfase_small"/>
</dbReference>
<dbReference type="GO" id="GO:0030170">
    <property type="term" value="F:pyridoxal phosphate binding"/>
    <property type="evidence" value="ECO:0007669"/>
    <property type="project" value="InterPro"/>
</dbReference>
<reference evidence="8 10" key="1">
    <citation type="submission" date="2017-06" db="EMBL/GenBank/DDBJ databases">
        <title>Complete genome of Francisella adeliensis.</title>
        <authorList>
            <person name="Vallesi A."/>
            <person name="Sjodin A."/>
        </authorList>
    </citation>
    <scope>NUCLEOTIDE SEQUENCE [LARGE SCALE GENOMIC DNA]</scope>
    <source>
        <strain evidence="8 10">FDC440</strain>
    </source>
</reference>
<dbReference type="HAMAP" id="MF_00375">
    <property type="entry name" value="HemL_aminotrans_3"/>
    <property type="match status" value="1"/>
</dbReference>
<dbReference type="AlphaFoldDB" id="A0A2Z4XYG3"/>
<dbReference type="Pfam" id="PF00202">
    <property type="entry name" value="Aminotran_3"/>
    <property type="match status" value="1"/>
</dbReference>
<proteinExistence type="inferred from homology"/>
<dbReference type="EMBL" id="CP043424">
    <property type="protein sequence ID" value="QIW12029.1"/>
    <property type="molecule type" value="Genomic_DNA"/>
</dbReference>
<keyword evidence="11" id="KW-1185">Reference proteome</keyword>
<dbReference type="PROSITE" id="PS00600">
    <property type="entry name" value="AA_TRANSFER_CLASS_3"/>
    <property type="match status" value="1"/>
</dbReference>
<dbReference type="Proteomes" id="UP000681131">
    <property type="component" value="Chromosome"/>
</dbReference>
<sequence length="432" mass="47227">MSTNTNSEKLFINAKQYTPGGVNSPVRAFKSVGQDFPRFIKSAKGAYLYDVDWNKYIDYIGSWGPMILGHGDEDVVDAIKNQLDEGLSYGAPCTLEIDLAKKITELMPNIEQVRFVNSGTEATMSAIRVARAFTKRNKIIKFEGCYHGHADEFLVAAGSGALTLGQPNSPGVPADVVKDTLIANFNDIESIEKLFAEYGDDIACIIIEPIAGNMNFIQPKEGYLEQLREICDKYKSLLVFDEVMTGFRVALGGAQDVYNVKPDMTTLGKVIGGGMPVGAFGGRKEIMQMVAPAGPVYQAGTLSGNPIAMVSGLKTLKKISQFGFYNELSNKAKKLVDGLNEAAESTDFAFHAKSLGGMFGLYFCKASVAVDTFVDLQKTDLKLFNKFFSYMLENGVYLAPSAYEAGFISIAHSDEDINKTIELAKDFFKDNK</sequence>
<dbReference type="PANTHER" id="PTHR43713">
    <property type="entry name" value="GLUTAMATE-1-SEMIALDEHYDE 2,1-AMINOMUTASE"/>
    <property type="match status" value="1"/>
</dbReference>
<protein>
    <recommendedName>
        <fullName evidence="7">Glutamate-1-semialdehyde 2,1-aminomutase</fullName>
        <shortName evidence="7">GSA</shortName>
        <ecNumber evidence="7">5.4.3.8</ecNumber>
    </recommendedName>
    <alternativeName>
        <fullName evidence="7">Glutamate-1-semialdehyde aminotransferase</fullName>
        <shortName evidence="7">GSA-AT</shortName>
    </alternativeName>
</protein>
<dbReference type="NCBIfam" id="NF000818">
    <property type="entry name" value="PRK00062.1"/>
    <property type="match status" value="1"/>
</dbReference>
<accession>A0A2Z4XYG3</accession>
<evidence type="ECO:0000256" key="4">
    <source>
        <dbReference type="ARBA" id="ARBA00022898"/>
    </source>
</evidence>
<keyword evidence="7" id="KW-0963">Cytoplasm</keyword>
<dbReference type="EC" id="5.4.3.8" evidence="7"/>
<dbReference type="Proteomes" id="UP000251120">
    <property type="component" value="Chromosome"/>
</dbReference>
<dbReference type="GO" id="GO:0005737">
    <property type="term" value="C:cytoplasm"/>
    <property type="evidence" value="ECO:0007669"/>
    <property type="project" value="UniProtKB-SubCell"/>
</dbReference>
<dbReference type="GO" id="GO:0008483">
    <property type="term" value="F:transaminase activity"/>
    <property type="evidence" value="ECO:0007669"/>
    <property type="project" value="InterPro"/>
</dbReference>
<gene>
    <name evidence="7 8" type="primary">hemL</name>
    <name evidence="8" type="ORF">CDH04_04910</name>
    <name evidence="9" type="ORF">FZC43_04915</name>
</gene>
<comment type="subunit">
    <text evidence="7">Homodimer.</text>
</comment>
<organism evidence="8 10">
    <name type="scientific">Francisella adeliensis</name>
    <dbReference type="NCBI Taxonomy" id="2007306"/>
    <lineage>
        <taxon>Bacteria</taxon>
        <taxon>Pseudomonadati</taxon>
        <taxon>Pseudomonadota</taxon>
        <taxon>Gammaproteobacteria</taxon>
        <taxon>Thiotrichales</taxon>
        <taxon>Francisellaceae</taxon>
        <taxon>Francisella</taxon>
    </lineage>
</organism>
<dbReference type="SUPFAM" id="SSF53383">
    <property type="entry name" value="PLP-dependent transferases"/>
    <property type="match status" value="1"/>
</dbReference>
<dbReference type="InterPro" id="IPR015424">
    <property type="entry name" value="PyrdxlP-dep_Trfase"/>
</dbReference>
<evidence type="ECO:0000256" key="7">
    <source>
        <dbReference type="HAMAP-Rule" id="MF_00375"/>
    </source>
</evidence>
<dbReference type="GO" id="GO:0042286">
    <property type="term" value="F:glutamate-1-semialdehyde 2,1-aminomutase activity"/>
    <property type="evidence" value="ECO:0007669"/>
    <property type="project" value="UniProtKB-UniRule"/>
</dbReference>
<dbReference type="InterPro" id="IPR015421">
    <property type="entry name" value="PyrdxlP-dep_Trfase_major"/>
</dbReference>
<dbReference type="InterPro" id="IPR049704">
    <property type="entry name" value="Aminotrans_3_PPA_site"/>
</dbReference>
<name>A0A2Z4XYG3_9GAMM</name>
<dbReference type="RefSeq" id="WP_112869968.1">
    <property type="nucleotide sequence ID" value="NZ_CP021781.1"/>
</dbReference>
<dbReference type="UniPathway" id="UPA00251">
    <property type="reaction ID" value="UER00317"/>
</dbReference>
<evidence type="ECO:0000256" key="2">
    <source>
        <dbReference type="ARBA" id="ARBA00004819"/>
    </source>
</evidence>
<dbReference type="PANTHER" id="PTHR43713:SF3">
    <property type="entry name" value="GLUTAMATE-1-SEMIALDEHYDE 2,1-AMINOMUTASE 1, CHLOROPLASTIC-RELATED"/>
    <property type="match status" value="1"/>
</dbReference>
<keyword evidence="4 7" id="KW-0663">Pyridoxal phosphate</keyword>
<dbReference type="KEGG" id="fad:CDH04_04910"/>
<dbReference type="NCBIfam" id="TIGR00713">
    <property type="entry name" value="hemL"/>
    <property type="match status" value="1"/>
</dbReference>
<evidence type="ECO:0000313" key="11">
    <source>
        <dbReference type="Proteomes" id="UP000681131"/>
    </source>
</evidence>
<evidence type="ECO:0000256" key="5">
    <source>
        <dbReference type="ARBA" id="ARBA00023235"/>
    </source>
</evidence>
<comment type="cofactor">
    <cofactor evidence="1 7">
        <name>pyridoxal 5'-phosphate</name>
        <dbReference type="ChEBI" id="CHEBI:597326"/>
    </cofactor>
</comment>
<dbReference type="CDD" id="cd00610">
    <property type="entry name" value="OAT_like"/>
    <property type="match status" value="1"/>
</dbReference>
<dbReference type="EMBL" id="CP021781">
    <property type="protein sequence ID" value="AXA33794.1"/>
    <property type="molecule type" value="Genomic_DNA"/>
</dbReference>
<evidence type="ECO:0000256" key="3">
    <source>
        <dbReference type="ARBA" id="ARBA00008981"/>
    </source>
</evidence>
<evidence type="ECO:0000256" key="1">
    <source>
        <dbReference type="ARBA" id="ARBA00001933"/>
    </source>
</evidence>
<dbReference type="OrthoDB" id="9801052at2"/>
<reference evidence="9 11" key="2">
    <citation type="submission" date="2019-08" db="EMBL/GenBank/DDBJ databases">
        <title>Complete genome sequences of Francisella adeliensis (FSC1325 and FSC1326).</title>
        <authorList>
            <person name="Ohrman C."/>
            <person name="Uneklint I."/>
            <person name="Vallesi A."/>
            <person name="Karlsson L."/>
            <person name="Sjodin A."/>
        </authorList>
    </citation>
    <scope>NUCLEOTIDE SEQUENCE [LARGE SCALE GENOMIC DNA]</scope>
    <source>
        <strain evidence="9 11">FSC1325</strain>
    </source>
</reference>
<evidence type="ECO:0000256" key="6">
    <source>
        <dbReference type="ARBA" id="ARBA00023244"/>
    </source>
</evidence>
<dbReference type="InterPro" id="IPR005814">
    <property type="entry name" value="Aminotrans_3"/>
</dbReference>